<evidence type="ECO:0000259" key="2">
    <source>
        <dbReference type="Pfam" id="PF01979"/>
    </source>
</evidence>
<dbReference type="InterPro" id="IPR011059">
    <property type="entry name" value="Metal-dep_hydrolase_composite"/>
</dbReference>
<gene>
    <name evidence="3" type="ORF">GCM10010170_010030</name>
</gene>
<reference evidence="3 4" key="1">
    <citation type="journal article" date="2019" name="Int. J. Syst. Evol. Microbiol.">
        <title>The Global Catalogue of Microorganisms (GCM) 10K type strain sequencing project: providing services to taxonomists for standard genome sequencing and annotation.</title>
        <authorList>
            <consortium name="The Broad Institute Genomics Platform"/>
            <consortium name="The Broad Institute Genome Sequencing Center for Infectious Disease"/>
            <person name="Wu L."/>
            <person name="Ma J."/>
        </authorList>
    </citation>
    <scope>NUCLEOTIDE SEQUENCE [LARGE SCALE GENOMIC DNA]</scope>
    <source>
        <strain evidence="3 4">JCM 3272</strain>
    </source>
</reference>
<feature type="domain" description="Amidohydrolase-related" evidence="2">
    <location>
        <begin position="54"/>
        <end position="414"/>
    </location>
</feature>
<keyword evidence="1" id="KW-0378">Hydrolase</keyword>
<name>A0ABN3FJG7_9ACTN</name>
<organism evidence="3 4">
    <name type="scientific">Dactylosporangium salmoneum</name>
    <dbReference type="NCBI Taxonomy" id="53361"/>
    <lineage>
        <taxon>Bacteria</taxon>
        <taxon>Bacillati</taxon>
        <taxon>Actinomycetota</taxon>
        <taxon>Actinomycetes</taxon>
        <taxon>Micromonosporales</taxon>
        <taxon>Micromonosporaceae</taxon>
        <taxon>Dactylosporangium</taxon>
    </lineage>
</organism>
<proteinExistence type="predicted"/>
<dbReference type="Gene3D" id="2.30.40.10">
    <property type="entry name" value="Urease, subunit C, domain 1"/>
    <property type="match status" value="1"/>
</dbReference>
<dbReference type="SUPFAM" id="SSF51556">
    <property type="entry name" value="Metallo-dependent hydrolases"/>
    <property type="match status" value="1"/>
</dbReference>
<evidence type="ECO:0000313" key="4">
    <source>
        <dbReference type="Proteomes" id="UP001501444"/>
    </source>
</evidence>
<dbReference type="InterPro" id="IPR032466">
    <property type="entry name" value="Metal_Hydrolase"/>
</dbReference>
<dbReference type="Pfam" id="PF01979">
    <property type="entry name" value="Amidohydro_1"/>
    <property type="match status" value="1"/>
</dbReference>
<comment type="caution">
    <text evidence="3">The sequence shown here is derived from an EMBL/GenBank/DDBJ whole genome shotgun (WGS) entry which is preliminary data.</text>
</comment>
<sequence>MPDRILIRNGLVLTMEPGDRPRRADVLVEGTRIVEVSDHIPSADADIVDATRCIVMPGMVDTHRHVWQTQLRGVTYDWSLKDYIRSIRFQAAVHYRPHDMYVGNYLGMLEAIDAGVTTVLDFSHCINTPEHADAALQGTRESGIRSMFALGLNDVPVADVYFNTLAQRIEHARKLRTNELSSDAGLVTMGISLSDVLVAGIERVTQEVATSRSLGLRITLHANAVMFPQPVSEVAFLEQEGLLGPDLVWVHMNQTTDDELRRVADTGGSISTTPETEMQMGMGHPAHGRFMAVGGECTFGCDVISNNSGDLFPQVRLALQTERMLRNDSELARYHGPDLINPSALSHLEGATINGARALGLDSRVGTLTAGKEADIIVIRGDAPNMLPVNDPVAAVVMHAHAGNVDTVMVAGRVLKRDGRLLADPAARLRLMDESHAHLFEAIERTGGLIPQPPTPLPW</sequence>
<dbReference type="NCBIfam" id="NF006056">
    <property type="entry name" value="PRK08204.1"/>
    <property type="match status" value="1"/>
</dbReference>
<dbReference type="SUPFAM" id="SSF51338">
    <property type="entry name" value="Composite domain of metallo-dependent hydrolases"/>
    <property type="match status" value="1"/>
</dbReference>
<dbReference type="EMBL" id="BAAARV010000006">
    <property type="protein sequence ID" value="GAA2331508.1"/>
    <property type="molecule type" value="Genomic_DNA"/>
</dbReference>
<dbReference type="InterPro" id="IPR050287">
    <property type="entry name" value="MTA/SAH_deaminase"/>
</dbReference>
<dbReference type="InterPro" id="IPR006680">
    <property type="entry name" value="Amidohydro-rel"/>
</dbReference>
<keyword evidence="4" id="KW-1185">Reference proteome</keyword>
<dbReference type="PANTHER" id="PTHR43794">
    <property type="entry name" value="AMINOHYDROLASE SSNA-RELATED"/>
    <property type="match status" value="1"/>
</dbReference>
<accession>A0ABN3FJG7</accession>
<protein>
    <submittedName>
        <fullName evidence="3">Amidohydrolase family protein</fullName>
    </submittedName>
</protein>
<dbReference type="Proteomes" id="UP001501444">
    <property type="component" value="Unassembled WGS sequence"/>
</dbReference>
<dbReference type="Gene3D" id="3.20.20.140">
    <property type="entry name" value="Metal-dependent hydrolases"/>
    <property type="match status" value="1"/>
</dbReference>
<dbReference type="RefSeq" id="WP_344611025.1">
    <property type="nucleotide sequence ID" value="NZ_BAAARV010000006.1"/>
</dbReference>
<evidence type="ECO:0000313" key="3">
    <source>
        <dbReference type="EMBL" id="GAA2331508.1"/>
    </source>
</evidence>
<dbReference type="PANTHER" id="PTHR43794:SF11">
    <property type="entry name" value="AMIDOHYDROLASE-RELATED DOMAIN-CONTAINING PROTEIN"/>
    <property type="match status" value="1"/>
</dbReference>
<evidence type="ECO:0000256" key="1">
    <source>
        <dbReference type="ARBA" id="ARBA00022801"/>
    </source>
</evidence>